<dbReference type="InterPro" id="IPR000292">
    <property type="entry name" value="For/NO2_transpt"/>
</dbReference>
<evidence type="ECO:0000256" key="1">
    <source>
        <dbReference type="ARBA" id="ARBA00004141"/>
    </source>
</evidence>
<keyword evidence="8" id="KW-1185">Reference proteome</keyword>
<dbReference type="GO" id="GO:0015499">
    <property type="term" value="F:formate transmembrane transporter activity"/>
    <property type="evidence" value="ECO:0007669"/>
    <property type="project" value="TreeGrafter"/>
</dbReference>
<keyword evidence="2 6" id="KW-0812">Transmembrane</keyword>
<dbReference type="InterPro" id="IPR023271">
    <property type="entry name" value="Aquaporin-like"/>
</dbReference>
<feature type="transmembrane region" description="Helical" evidence="6">
    <location>
        <begin position="112"/>
        <end position="133"/>
    </location>
</feature>
<evidence type="ECO:0000313" key="7">
    <source>
        <dbReference type="EMBL" id="QDV05066.1"/>
    </source>
</evidence>
<dbReference type="Gene3D" id="1.20.1080.10">
    <property type="entry name" value="Glycerol uptake facilitator protein"/>
    <property type="match status" value="1"/>
</dbReference>
<gene>
    <name evidence="7" type="primary">yfdC</name>
    <name evidence="7" type="ORF">Poly30_05610</name>
</gene>
<keyword evidence="3 6" id="KW-1133">Transmembrane helix</keyword>
<comment type="subcellular location">
    <subcellularLocation>
        <location evidence="1">Membrane</location>
        <topology evidence="1">Multi-pass membrane protein</topology>
    </subcellularLocation>
</comment>
<keyword evidence="4 6" id="KW-0472">Membrane</keyword>
<feature type="transmembrane region" description="Helical" evidence="6">
    <location>
        <begin position="205"/>
        <end position="226"/>
    </location>
</feature>
<dbReference type="Proteomes" id="UP000320390">
    <property type="component" value="Chromosome"/>
</dbReference>
<dbReference type="Pfam" id="PF01226">
    <property type="entry name" value="Form_Nir_trans"/>
    <property type="match status" value="1"/>
</dbReference>
<reference evidence="7 8" key="1">
    <citation type="submission" date="2019-02" db="EMBL/GenBank/DDBJ databases">
        <title>Deep-cultivation of Planctomycetes and their phenomic and genomic characterization uncovers novel biology.</title>
        <authorList>
            <person name="Wiegand S."/>
            <person name="Jogler M."/>
            <person name="Boedeker C."/>
            <person name="Pinto D."/>
            <person name="Vollmers J."/>
            <person name="Rivas-Marin E."/>
            <person name="Kohn T."/>
            <person name="Peeters S.H."/>
            <person name="Heuer A."/>
            <person name="Rast P."/>
            <person name="Oberbeckmann S."/>
            <person name="Bunk B."/>
            <person name="Jeske O."/>
            <person name="Meyerdierks A."/>
            <person name="Storesund J.E."/>
            <person name="Kallscheuer N."/>
            <person name="Luecker S."/>
            <person name="Lage O.M."/>
            <person name="Pohl T."/>
            <person name="Merkel B.J."/>
            <person name="Hornburger P."/>
            <person name="Mueller R.-W."/>
            <person name="Bruemmer F."/>
            <person name="Labrenz M."/>
            <person name="Spormann A.M."/>
            <person name="Op den Camp H."/>
            <person name="Overmann J."/>
            <person name="Amann R."/>
            <person name="Jetten M.S.M."/>
            <person name="Mascher T."/>
            <person name="Medema M.H."/>
            <person name="Devos D.P."/>
            <person name="Kaster A.-K."/>
            <person name="Ovreas L."/>
            <person name="Rohde M."/>
            <person name="Galperin M.Y."/>
            <person name="Jogler C."/>
        </authorList>
    </citation>
    <scope>NUCLEOTIDE SEQUENCE [LARGE SCALE GENOMIC DNA]</scope>
    <source>
        <strain evidence="7 8">Poly30</strain>
    </source>
</reference>
<feature type="region of interest" description="Disordered" evidence="5">
    <location>
        <begin position="1"/>
        <end position="33"/>
    </location>
</feature>
<feature type="transmembrane region" description="Helical" evidence="6">
    <location>
        <begin position="154"/>
        <end position="179"/>
    </location>
</feature>
<evidence type="ECO:0000256" key="3">
    <source>
        <dbReference type="ARBA" id="ARBA00022989"/>
    </source>
</evidence>
<evidence type="ECO:0000256" key="6">
    <source>
        <dbReference type="SAM" id="Phobius"/>
    </source>
</evidence>
<dbReference type="EMBL" id="CP036434">
    <property type="protein sequence ID" value="QDV05066.1"/>
    <property type="molecule type" value="Genomic_DNA"/>
</dbReference>
<name>A0A518ELU4_9BACT</name>
<evidence type="ECO:0000256" key="5">
    <source>
        <dbReference type="SAM" id="MobiDB-lite"/>
    </source>
</evidence>
<organism evidence="7 8">
    <name type="scientific">Saltatorellus ferox</name>
    <dbReference type="NCBI Taxonomy" id="2528018"/>
    <lineage>
        <taxon>Bacteria</taxon>
        <taxon>Pseudomonadati</taxon>
        <taxon>Planctomycetota</taxon>
        <taxon>Planctomycetia</taxon>
        <taxon>Planctomycetia incertae sedis</taxon>
        <taxon>Saltatorellus</taxon>
    </lineage>
</organism>
<dbReference type="PANTHER" id="PTHR30520">
    <property type="entry name" value="FORMATE TRANSPORTER-RELATED"/>
    <property type="match status" value="1"/>
</dbReference>
<protein>
    <submittedName>
        <fullName evidence="7">Inner membrane protein YfdC</fullName>
    </submittedName>
</protein>
<feature type="transmembrane region" description="Helical" evidence="6">
    <location>
        <begin position="77"/>
        <end position="100"/>
    </location>
</feature>
<evidence type="ECO:0000256" key="2">
    <source>
        <dbReference type="ARBA" id="ARBA00022692"/>
    </source>
</evidence>
<evidence type="ECO:0000313" key="8">
    <source>
        <dbReference type="Proteomes" id="UP000320390"/>
    </source>
</evidence>
<dbReference type="AlphaFoldDB" id="A0A518ELU4"/>
<sequence>MARGVPSLTDTTSASDELGPAPGNEKTERQIERGREDSRFIPVVLKRSDQSVRHPDDVLRNAIQEGTEQAGRPLASLFLSAISAGAILGFAAMAVGVMATLFGAEGPVPQRILLAIVYPLGFVLCLISGTQLFTEHTALAVYPVLDRRRSVTSLFRVWGTVLVGNLVGCALGAGLIAMADGVIGAAEGYASVAEHMMHYTATETLMSAVLAGWLMALGGWLILATLPDFSQIAVIYVTTFLIGLGGLHHSIAGTSEILVAAFTGAPVTAGGAITTIATAVLGNLIGGSLFVGVLNYGHIRETQLVREDDGDSSRDG</sequence>
<evidence type="ECO:0000256" key="4">
    <source>
        <dbReference type="ARBA" id="ARBA00023136"/>
    </source>
</evidence>
<feature type="transmembrane region" description="Helical" evidence="6">
    <location>
        <begin position="272"/>
        <end position="296"/>
    </location>
</feature>
<feature type="transmembrane region" description="Helical" evidence="6">
    <location>
        <begin position="233"/>
        <end position="252"/>
    </location>
</feature>
<dbReference type="GO" id="GO:0005886">
    <property type="term" value="C:plasma membrane"/>
    <property type="evidence" value="ECO:0007669"/>
    <property type="project" value="TreeGrafter"/>
</dbReference>
<dbReference type="PANTHER" id="PTHR30520:SF2">
    <property type="entry name" value="INNER MEMBRANE PROTEIN YFDC"/>
    <property type="match status" value="1"/>
</dbReference>
<dbReference type="OrthoDB" id="261587at2"/>
<proteinExistence type="predicted"/>
<accession>A0A518ELU4</accession>